<proteinExistence type="predicted"/>
<evidence type="ECO:0000313" key="3">
    <source>
        <dbReference type="Proteomes" id="UP001499854"/>
    </source>
</evidence>
<sequence>MTSTNRPDVDPYRLYLSLQAGMAFLNALAFTTAVVYWVQGAGLSPLLVGMVGSVASIRIALLTGAAALVPASGILMRLRSRAR</sequence>
<name>A0ABN2S7Y0_9ACTN</name>
<feature type="transmembrane region" description="Helical" evidence="1">
    <location>
        <begin position="57"/>
        <end position="78"/>
    </location>
</feature>
<gene>
    <name evidence="2" type="ORF">GCM10009838_49040</name>
</gene>
<reference evidence="2 3" key="1">
    <citation type="journal article" date="2019" name="Int. J. Syst. Evol. Microbiol.">
        <title>The Global Catalogue of Microorganisms (GCM) 10K type strain sequencing project: providing services to taxonomists for standard genome sequencing and annotation.</title>
        <authorList>
            <consortium name="The Broad Institute Genomics Platform"/>
            <consortium name="The Broad Institute Genome Sequencing Center for Infectious Disease"/>
            <person name="Wu L."/>
            <person name="Ma J."/>
        </authorList>
    </citation>
    <scope>NUCLEOTIDE SEQUENCE [LARGE SCALE GENOMIC DNA]</scope>
    <source>
        <strain evidence="2 3">JCM 16013</strain>
    </source>
</reference>
<dbReference type="Proteomes" id="UP001499854">
    <property type="component" value="Unassembled WGS sequence"/>
</dbReference>
<dbReference type="EMBL" id="BAAAQM010000029">
    <property type="protein sequence ID" value="GAA1981877.1"/>
    <property type="molecule type" value="Genomic_DNA"/>
</dbReference>
<keyword evidence="1" id="KW-0812">Transmembrane</keyword>
<keyword evidence="1" id="KW-1133">Transmembrane helix</keyword>
<evidence type="ECO:0000256" key="1">
    <source>
        <dbReference type="SAM" id="Phobius"/>
    </source>
</evidence>
<comment type="caution">
    <text evidence="2">The sequence shown here is derived from an EMBL/GenBank/DDBJ whole genome shotgun (WGS) entry which is preliminary data.</text>
</comment>
<keyword evidence="3" id="KW-1185">Reference proteome</keyword>
<protein>
    <recommendedName>
        <fullName evidence="4">MFS transporter</fullName>
    </recommendedName>
</protein>
<feature type="transmembrane region" description="Helical" evidence="1">
    <location>
        <begin position="12"/>
        <end position="37"/>
    </location>
</feature>
<evidence type="ECO:0008006" key="4">
    <source>
        <dbReference type="Google" id="ProtNLM"/>
    </source>
</evidence>
<accession>A0ABN2S7Y0</accession>
<organism evidence="2 3">
    <name type="scientific">Catenulispora subtropica</name>
    <dbReference type="NCBI Taxonomy" id="450798"/>
    <lineage>
        <taxon>Bacteria</taxon>
        <taxon>Bacillati</taxon>
        <taxon>Actinomycetota</taxon>
        <taxon>Actinomycetes</taxon>
        <taxon>Catenulisporales</taxon>
        <taxon>Catenulisporaceae</taxon>
        <taxon>Catenulispora</taxon>
    </lineage>
</organism>
<keyword evidence="1" id="KW-0472">Membrane</keyword>
<evidence type="ECO:0000313" key="2">
    <source>
        <dbReference type="EMBL" id="GAA1981877.1"/>
    </source>
</evidence>